<comment type="similarity">
    <text evidence="1">Belongs to the RutC family.</text>
</comment>
<gene>
    <name evidence="2" type="ORF">SAMN05444158_2223</name>
</gene>
<accession>A0A1H1SMG0</accession>
<dbReference type="InterPro" id="IPR035959">
    <property type="entry name" value="RutC-like_sf"/>
</dbReference>
<dbReference type="InterPro" id="IPR006175">
    <property type="entry name" value="YjgF/YER057c/UK114"/>
</dbReference>
<dbReference type="GO" id="GO:0005829">
    <property type="term" value="C:cytosol"/>
    <property type="evidence" value="ECO:0007669"/>
    <property type="project" value="TreeGrafter"/>
</dbReference>
<dbReference type="PANTHER" id="PTHR11803:SF58">
    <property type="entry name" value="PROTEIN HMF1-RELATED"/>
    <property type="match status" value="1"/>
</dbReference>
<dbReference type="Pfam" id="PF01042">
    <property type="entry name" value="Ribonuc_L-PSP"/>
    <property type="match status" value="1"/>
</dbReference>
<dbReference type="RefSeq" id="WP_146687254.1">
    <property type="nucleotide sequence ID" value="NZ_LT629750.1"/>
</dbReference>
<evidence type="ECO:0000313" key="3">
    <source>
        <dbReference type="Proteomes" id="UP000243904"/>
    </source>
</evidence>
<evidence type="ECO:0000256" key="1">
    <source>
        <dbReference type="ARBA" id="ARBA00010552"/>
    </source>
</evidence>
<reference evidence="3" key="1">
    <citation type="submission" date="2016-10" db="EMBL/GenBank/DDBJ databases">
        <authorList>
            <person name="Varghese N."/>
            <person name="Submissions S."/>
        </authorList>
    </citation>
    <scope>NUCLEOTIDE SEQUENCE [LARGE SCALE GENOMIC DNA]</scope>
    <source>
        <strain evidence="3">GAS369</strain>
    </source>
</reference>
<dbReference type="GO" id="GO:0019239">
    <property type="term" value="F:deaminase activity"/>
    <property type="evidence" value="ECO:0007669"/>
    <property type="project" value="TreeGrafter"/>
</dbReference>
<dbReference type="CDD" id="cd00448">
    <property type="entry name" value="YjgF_YER057c_UK114_family"/>
    <property type="match status" value="1"/>
</dbReference>
<dbReference type="SUPFAM" id="SSF55298">
    <property type="entry name" value="YjgF-like"/>
    <property type="match status" value="1"/>
</dbReference>
<proteinExistence type="inferred from homology"/>
<evidence type="ECO:0000313" key="2">
    <source>
        <dbReference type="EMBL" id="SDS49187.1"/>
    </source>
</evidence>
<dbReference type="Proteomes" id="UP000243904">
    <property type="component" value="Chromosome I"/>
</dbReference>
<dbReference type="Gene3D" id="3.30.1330.40">
    <property type="entry name" value="RutC-like"/>
    <property type="match status" value="1"/>
</dbReference>
<dbReference type="PANTHER" id="PTHR11803">
    <property type="entry name" value="2-IMINOBUTANOATE/2-IMINOPROPANOATE DEAMINASE RIDA"/>
    <property type="match status" value="1"/>
</dbReference>
<dbReference type="AlphaFoldDB" id="A0A1H1SMG0"/>
<organism evidence="2 3">
    <name type="scientific">Bradyrhizobium canariense</name>
    <dbReference type="NCBI Taxonomy" id="255045"/>
    <lineage>
        <taxon>Bacteria</taxon>
        <taxon>Pseudomonadati</taxon>
        <taxon>Pseudomonadota</taxon>
        <taxon>Alphaproteobacteria</taxon>
        <taxon>Hyphomicrobiales</taxon>
        <taxon>Nitrobacteraceae</taxon>
        <taxon>Bradyrhizobium</taxon>
    </lineage>
</organism>
<keyword evidence="3" id="KW-1185">Reference proteome</keyword>
<dbReference type="EMBL" id="LT629750">
    <property type="protein sequence ID" value="SDS49187.1"/>
    <property type="molecule type" value="Genomic_DNA"/>
</dbReference>
<sequence length="127" mass="13684">MEVIKTGIATMPPGPFSQAVRHNGIVYVAGQVAYDGVSGKPVLGDIKEQTRQVMKNLTAVLEASGSSLDRIMKLTCILPNFPTDYIGFNEAFKEFFEGPTYPARTTLQGGLLGGFIIEIEAIAVCDE</sequence>
<protein>
    <submittedName>
        <fullName evidence="2">2-iminobutanoate/2-iminopropanoate deaminase</fullName>
    </submittedName>
</protein>
<name>A0A1H1SMG0_9BRAD</name>